<dbReference type="RefSeq" id="WP_007067501.1">
    <property type="nucleotide sequence ID" value="NZ_DS022272.1"/>
</dbReference>
<sequence>MKEKDLPRAPLRLEDSAQAIIAAGAVDRLLRLVQSGQANQQEAFLQELYDQAVPIRKLLEDVVVPVANEIGRAWSEDHMSFAEVTLKIGLMQTAVSNFTSKALVTQPQRHASRFLLSPVPGEHHVFGSVVLSSLLNAYGFQAEAILDANHRKLCERVEAHRYAAIGLSCNSDRTLPLVKGLVTDLRGCSRNRSIVVMVGGWALHRDNKSLHTLGADLVVTNDRDAMEAIAERFEHGN</sequence>
<dbReference type="STRING" id="217511.GCA_001463845_01105"/>
<accession>Q0FYR3</accession>
<evidence type="ECO:0000313" key="2">
    <source>
        <dbReference type="EMBL" id="EAU40245.1"/>
    </source>
</evidence>
<gene>
    <name evidence="2" type="ORF">FP2506_11832</name>
</gene>
<dbReference type="GO" id="GO:0046872">
    <property type="term" value="F:metal ion binding"/>
    <property type="evidence" value="ECO:0007669"/>
    <property type="project" value="InterPro"/>
</dbReference>
<dbReference type="InterPro" id="IPR003759">
    <property type="entry name" value="Cbl-bd_cap"/>
</dbReference>
<dbReference type="InterPro" id="IPR036724">
    <property type="entry name" value="Cobalamin-bd_sf"/>
</dbReference>
<dbReference type="Proteomes" id="UP000004310">
    <property type="component" value="Unassembled WGS sequence"/>
</dbReference>
<comment type="caution">
    <text evidence="2">The sequence shown here is derived from an EMBL/GenBank/DDBJ whole genome shotgun (WGS) entry which is preliminary data.</text>
</comment>
<dbReference type="PROSITE" id="PS51332">
    <property type="entry name" value="B12_BINDING"/>
    <property type="match status" value="1"/>
</dbReference>
<dbReference type="GO" id="GO:0031419">
    <property type="term" value="F:cobalamin binding"/>
    <property type="evidence" value="ECO:0007669"/>
    <property type="project" value="InterPro"/>
</dbReference>
<dbReference type="Gene3D" id="3.40.50.280">
    <property type="entry name" value="Cobalamin-binding domain"/>
    <property type="match status" value="1"/>
</dbReference>
<dbReference type="AlphaFoldDB" id="Q0FYR3"/>
<keyword evidence="3" id="KW-1185">Reference proteome</keyword>
<dbReference type="eggNOG" id="COG5012">
    <property type="taxonomic scope" value="Bacteria"/>
</dbReference>
<dbReference type="SUPFAM" id="SSF52242">
    <property type="entry name" value="Cobalamin (vitamin B12)-binding domain"/>
    <property type="match status" value="1"/>
</dbReference>
<dbReference type="Pfam" id="PF02310">
    <property type="entry name" value="B12-binding"/>
    <property type="match status" value="1"/>
</dbReference>
<protein>
    <submittedName>
        <fullName evidence="2">Cobalamin B12-binding protein</fullName>
    </submittedName>
</protein>
<reference evidence="2 3" key="1">
    <citation type="journal article" date="2010" name="J. Bacteriol.">
        <title>Genome sequence of Fulvimarina pelagi HTCC2506T, a Mn(II)-oxidizing alphaproteobacterium possessing an aerobic anoxygenic photosynthetic gene cluster and Xanthorhodopsin.</title>
        <authorList>
            <person name="Kang I."/>
            <person name="Oh H.M."/>
            <person name="Lim S.I."/>
            <person name="Ferriera S."/>
            <person name="Giovannoni S.J."/>
            <person name="Cho J.C."/>
        </authorList>
    </citation>
    <scope>NUCLEOTIDE SEQUENCE [LARGE SCALE GENOMIC DNA]</scope>
    <source>
        <strain evidence="2 3">HTCC2506</strain>
    </source>
</reference>
<feature type="domain" description="B12-binding" evidence="1">
    <location>
        <begin position="111"/>
        <end position="237"/>
    </location>
</feature>
<dbReference type="Gene3D" id="1.10.1240.10">
    <property type="entry name" value="Methionine synthase domain"/>
    <property type="match status" value="1"/>
</dbReference>
<name>Q0FYR3_9HYPH</name>
<dbReference type="CDD" id="cd02065">
    <property type="entry name" value="B12-binding_like"/>
    <property type="match status" value="1"/>
</dbReference>
<organism evidence="2 3">
    <name type="scientific">Fulvimarina pelagi HTCC2506</name>
    <dbReference type="NCBI Taxonomy" id="314231"/>
    <lineage>
        <taxon>Bacteria</taxon>
        <taxon>Pseudomonadati</taxon>
        <taxon>Pseudomonadota</taxon>
        <taxon>Alphaproteobacteria</taxon>
        <taxon>Hyphomicrobiales</taxon>
        <taxon>Aurantimonadaceae</taxon>
        <taxon>Fulvimarina</taxon>
    </lineage>
</organism>
<dbReference type="InterPro" id="IPR006158">
    <property type="entry name" value="Cobalamin-bd"/>
</dbReference>
<dbReference type="Pfam" id="PF02607">
    <property type="entry name" value="B12-binding_2"/>
    <property type="match status" value="1"/>
</dbReference>
<dbReference type="HOGENOM" id="CLU_066634_1_0_5"/>
<dbReference type="EMBL" id="AATP01000009">
    <property type="protein sequence ID" value="EAU40245.1"/>
    <property type="molecule type" value="Genomic_DNA"/>
</dbReference>
<dbReference type="InterPro" id="IPR036594">
    <property type="entry name" value="Meth_synthase_dom"/>
</dbReference>
<proteinExistence type="predicted"/>
<evidence type="ECO:0000313" key="3">
    <source>
        <dbReference type="Proteomes" id="UP000004310"/>
    </source>
</evidence>
<evidence type="ECO:0000259" key="1">
    <source>
        <dbReference type="PROSITE" id="PS51332"/>
    </source>
</evidence>